<evidence type="ECO:0000313" key="8">
    <source>
        <dbReference type="EMBL" id="THG01664.1"/>
    </source>
</evidence>
<dbReference type="STRING" id="542762.A0A4S4DH26"/>
<evidence type="ECO:0000256" key="3">
    <source>
        <dbReference type="ARBA" id="ARBA00022448"/>
    </source>
</evidence>
<keyword evidence="5 7" id="KW-1133">Transmembrane helix</keyword>
<evidence type="ECO:0000313" key="9">
    <source>
        <dbReference type="Proteomes" id="UP000306102"/>
    </source>
</evidence>
<keyword evidence="3" id="KW-0813">Transport</keyword>
<dbReference type="Pfam" id="PF16913">
    <property type="entry name" value="PUNUT"/>
    <property type="match status" value="1"/>
</dbReference>
<dbReference type="PANTHER" id="PTHR31376">
    <property type="entry name" value="OS09G0467300 PROTEIN-RELATED"/>
    <property type="match status" value="1"/>
</dbReference>
<organism evidence="8 9">
    <name type="scientific">Camellia sinensis var. sinensis</name>
    <name type="common">China tea</name>
    <dbReference type="NCBI Taxonomy" id="542762"/>
    <lineage>
        <taxon>Eukaryota</taxon>
        <taxon>Viridiplantae</taxon>
        <taxon>Streptophyta</taxon>
        <taxon>Embryophyta</taxon>
        <taxon>Tracheophyta</taxon>
        <taxon>Spermatophyta</taxon>
        <taxon>Magnoliopsida</taxon>
        <taxon>eudicotyledons</taxon>
        <taxon>Gunneridae</taxon>
        <taxon>Pentapetalae</taxon>
        <taxon>asterids</taxon>
        <taxon>Ericales</taxon>
        <taxon>Theaceae</taxon>
        <taxon>Camellia</taxon>
    </lineage>
</organism>
<dbReference type="Gene3D" id="2.60.120.330">
    <property type="entry name" value="B-lactam Antibiotic, Isopenicillin N Synthase, Chain"/>
    <property type="match status" value="1"/>
</dbReference>
<comment type="similarity">
    <text evidence="2">Belongs to the purine permeases (TC 2.A.7.14) family.</text>
</comment>
<keyword evidence="9" id="KW-1185">Reference proteome</keyword>
<feature type="transmembrane region" description="Helical" evidence="7">
    <location>
        <begin position="35"/>
        <end position="57"/>
    </location>
</feature>
<gene>
    <name evidence="8" type="ORF">TEA_011741</name>
</gene>
<evidence type="ECO:0000256" key="2">
    <source>
        <dbReference type="ARBA" id="ARBA00006213"/>
    </source>
</evidence>
<dbReference type="GO" id="GO:0015211">
    <property type="term" value="F:purine nucleoside transmembrane transporter activity"/>
    <property type="evidence" value="ECO:0007669"/>
    <property type="project" value="InterPro"/>
</dbReference>
<dbReference type="GO" id="GO:0016020">
    <property type="term" value="C:membrane"/>
    <property type="evidence" value="ECO:0007669"/>
    <property type="project" value="UniProtKB-SubCell"/>
</dbReference>
<dbReference type="Proteomes" id="UP000306102">
    <property type="component" value="Unassembled WGS sequence"/>
</dbReference>
<sequence length="140" mass="15709">MKKALLFMNCTLLALGNSGGPILLRLCFLKGEKRIWLSSFLETAGWPFVIFPILILSNGRYKSVVHRAVVNNKATRISIAMPCGPSLNTIVSPAPELVEDDEGHHLPAYIPMKYRDYLELQQSNQLGRKSCLDRVRLQIA</sequence>
<dbReference type="SUPFAM" id="SSF51197">
    <property type="entry name" value="Clavaminate synthase-like"/>
    <property type="match status" value="1"/>
</dbReference>
<name>A0A4S4DH26_CAMSN</name>
<comment type="subcellular location">
    <subcellularLocation>
        <location evidence="1">Membrane</location>
    </subcellularLocation>
</comment>
<evidence type="ECO:0000256" key="5">
    <source>
        <dbReference type="ARBA" id="ARBA00022989"/>
    </source>
</evidence>
<protein>
    <submittedName>
        <fullName evidence="8">Uncharacterized protein</fullName>
    </submittedName>
</protein>
<comment type="caution">
    <text evidence="8">The sequence shown here is derived from an EMBL/GenBank/DDBJ whole genome shotgun (WGS) entry which is preliminary data.</text>
</comment>
<dbReference type="GO" id="GO:0005345">
    <property type="term" value="F:purine nucleobase transmembrane transporter activity"/>
    <property type="evidence" value="ECO:0007669"/>
    <property type="project" value="UniProtKB-ARBA"/>
</dbReference>
<reference evidence="8 9" key="1">
    <citation type="journal article" date="2018" name="Proc. Natl. Acad. Sci. U.S.A.">
        <title>Draft genome sequence of Camellia sinensis var. sinensis provides insights into the evolution of the tea genome and tea quality.</title>
        <authorList>
            <person name="Wei C."/>
            <person name="Yang H."/>
            <person name="Wang S."/>
            <person name="Zhao J."/>
            <person name="Liu C."/>
            <person name="Gao L."/>
            <person name="Xia E."/>
            <person name="Lu Y."/>
            <person name="Tai Y."/>
            <person name="She G."/>
            <person name="Sun J."/>
            <person name="Cao H."/>
            <person name="Tong W."/>
            <person name="Gao Q."/>
            <person name="Li Y."/>
            <person name="Deng W."/>
            <person name="Jiang X."/>
            <person name="Wang W."/>
            <person name="Chen Q."/>
            <person name="Zhang S."/>
            <person name="Li H."/>
            <person name="Wu J."/>
            <person name="Wang P."/>
            <person name="Li P."/>
            <person name="Shi C."/>
            <person name="Zheng F."/>
            <person name="Jian J."/>
            <person name="Huang B."/>
            <person name="Shan D."/>
            <person name="Shi M."/>
            <person name="Fang C."/>
            <person name="Yue Y."/>
            <person name="Li F."/>
            <person name="Li D."/>
            <person name="Wei S."/>
            <person name="Han B."/>
            <person name="Jiang C."/>
            <person name="Yin Y."/>
            <person name="Xia T."/>
            <person name="Zhang Z."/>
            <person name="Bennetzen J.L."/>
            <person name="Zhao S."/>
            <person name="Wan X."/>
        </authorList>
    </citation>
    <scope>NUCLEOTIDE SEQUENCE [LARGE SCALE GENOMIC DNA]</scope>
    <source>
        <strain evidence="9">cv. Shuchazao</strain>
        <tissue evidence="8">Leaf</tissue>
    </source>
</reference>
<evidence type="ECO:0000256" key="4">
    <source>
        <dbReference type="ARBA" id="ARBA00022692"/>
    </source>
</evidence>
<dbReference type="InterPro" id="IPR027443">
    <property type="entry name" value="IPNS-like_sf"/>
</dbReference>
<evidence type="ECO:0000256" key="6">
    <source>
        <dbReference type="ARBA" id="ARBA00023136"/>
    </source>
</evidence>
<evidence type="ECO:0000256" key="7">
    <source>
        <dbReference type="SAM" id="Phobius"/>
    </source>
</evidence>
<keyword evidence="6 7" id="KW-0472">Membrane</keyword>
<proteinExistence type="inferred from homology"/>
<evidence type="ECO:0000256" key="1">
    <source>
        <dbReference type="ARBA" id="ARBA00004370"/>
    </source>
</evidence>
<dbReference type="AlphaFoldDB" id="A0A4S4DH26"/>
<dbReference type="InterPro" id="IPR030182">
    <property type="entry name" value="PUP_plant"/>
</dbReference>
<keyword evidence="4 7" id="KW-0812">Transmembrane</keyword>
<dbReference type="EMBL" id="SDRB02011358">
    <property type="protein sequence ID" value="THG01664.1"/>
    <property type="molecule type" value="Genomic_DNA"/>
</dbReference>
<accession>A0A4S4DH26</accession>
<dbReference type="PANTHER" id="PTHR31376:SF105">
    <property type="entry name" value="PURINE PERMEASE-RELATED"/>
    <property type="match status" value="1"/>
</dbReference>